<dbReference type="CDD" id="cd14014">
    <property type="entry name" value="STKc_PknB_like"/>
    <property type="match status" value="1"/>
</dbReference>
<evidence type="ECO:0000259" key="8">
    <source>
        <dbReference type="PROSITE" id="PS50011"/>
    </source>
</evidence>
<evidence type="ECO:0000256" key="1">
    <source>
        <dbReference type="ARBA" id="ARBA00022679"/>
    </source>
</evidence>
<dbReference type="Proteomes" id="UP000037395">
    <property type="component" value="Unassembled WGS sequence"/>
</dbReference>
<dbReference type="PANTHER" id="PTHR43289:SF34">
    <property type="entry name" value="SERINE_THREONINE-PROTEIN KINASE YBDM-RELATED"/>
    <property type="match status" value="1"/>
</dbReference>
<feature type="transmembrane region" description="Helical" evidence="7">
    <location>
        <begin position="350"/>
        <end position="373"/>
    </location>
</feature>
<protein>
    <recommendedName>
        <fullName evidence="8">Protein kinase domain-containing protein</fullName>
    </recommendedName>
</protein>
<keyword evidence="7" id="KW-0812">Transmembrane</keyword>
<evidence type="ECO:0000256" key="2">
    <source>
        <dbReference type="ARBA" id="ARBA00022741"/>
    </source>
</evidence>
<dbReference type="SUPFAM" id="SSF53850">
    <property type="entry name" value="Periplasmic binding protein-like II"/>
    <property type="match status" value="1"/>
</dbReference>
<dbReference type="SMART" id="SM00220">
    <property type="entry name" value="S_TKc"/>
    <property type="match status" value="1"/>
</dbReference>
<dbReference type="InterPro" id="IPR024370">
    <property type="entry name" value="PBP_domain"/>
</dbReference>
<gene>
    <name evidence="9" type="ORF">HS99_0015050</name>
</gene>
<dbReference type="PROSITE" id="PS50011">
    <property type="entry name" value="PROTEIN_KINASE_DOM"/>
    <property type="match status" value="1"/>
</dbReference>
<dbReference type="PROSITE" id="PS00108">
    <property type="entry name" value="PROTEIN_KINASE_ST"/>
    <property type="match status" value="1"/>
</dbReference>
<keyword evidence="4 5" id="KW-0067">ATP-binding</keyword>
<dbReference type="PROSITE" id="PS00107">
    <property type="entry name" value="PROTEIN_KINASE_ATP"/>
    <property type="match status" value="1"/>
</dbReference>
<dbReference type="SUPFAM" id="SSF56112">
    <property type="entry name" value="Protein kinase-like (PK-like)"/>
    <property type="match status" value="1"/>
</dbReference>
<dbReference type="OrthoDB" id="9801510at2"/>
<dbReference type="InterPro" id="IPR017441">
    <property type="entry name" value="Protein_kinase_ATP_BS"/>
</dbReference>
<dbReference type="PANTHER" id="PTHR43289">
    <property type="entry name" value="MITOGEN-ACTIVATED PROTEIN KINASE KINASE KINASE 20-RELATED"/>
    <property type="match status" value="1"/>
</dbReference>
<dbReference type="GO" id="GO:0004674">
    <property type="term" value="F:protein serine/threonine kinase activity"/>
    <property type="evidence" value="ECO:0007669"/>
    <property type="project" value="TreeGrafter"/>
</dbReference>
<feature type="binding site" evidence="5">
    <location>
        <position position="42"/>
    </location>
    <ligand>
        <name>ATP</name>
        <dbReference type="ChEBI" id="CHEBI:30616"/>
    </ligand>
</feature>
<dbReference type="InterPro" id="IPR000719">
    <property type="entry name" value="Prot_kinase_dom"/>
</dbReference>
<dbReference type="AlphaFoldDB" id="A0A1E7MVZ5"/>
<dbReference type="InterPro" id="IPR011009">
    <property type="entry name" value="Kinase-like_dom_sf"/>
</dbReference>
<dbReference type="InterPro" id="IPR008271">
    <property type="entry name" value="Ser/Thr_kinase_AS"/>
</dbReference>
<keyword evidence="7" id="KW-0472">Membrane</keyword>
<dbReference type="Gene3D" id="3.40.190.10">
    <property type="entry name" value="Periplasmic binding protein-like II"/>
    <property type="match status" value="2"/>
</dbReference>
<sequence>MSLMEHDPREIGGYLLEGRLGAGGMGVVYRARSVSGRQVAVKVIRPELAADAEFRARFRLEVAAARKVSGAFTAPVLDADADAPAPWLVTLFIPGPSLGERVAGQGPLAPPEVRRLAAGLAEALREIHRVGLVHRDLKPGNVLLAEDGPRVIDFGIARSAGETQLTSTGVAVGTPPFMAPEQFRDGTATAATDVFALGSVLAFAATGRGPFGADSSHAVGFRVVYEEPDLSGLAPELYPLIIGCLAKEPAQRTTVDALLRVIAEGAGERTVQLRTGPVAPAVRQAAAAPQAAVTPTAPSPLAPTPVTTGPVAPSPTAPAPVAPPGPPSVPPYLPPVAAAAPVGRPRRRRALVIGSAVAAVVVAAAGTLGYVAWQDQQRRPGPSALPSGLSCAPAGKATVGADGMEAALVQQWAADFGKACPDDRLTYKPPSGNTDDPFKYANASAFANAEVDGAAFDTAATDQQAFSYGKHCANGRMVQLPVTVAPVAIVFNVPGVTDLVFDAPTLSKIFQHQIETWNDPAIKALNPATVLPGSPIDIRVPAAMSWTGYVFQQYLSKAGGWPFEVGAHWDPVMKAAPGTTDASIPGAVAGATGSIGVVPLKDVGKLYTARVRTGDSDVAPSVQGAEVVAAAGTVETSDSRVSVKLDYQQRVKDGYPVVGFGYLDFCERGGGSAVVAGLASYAVSGPGQATGESLKYGTLPPAVTQQVRGVLAGLRSG</sequence>
<reference evidence="9" key="1">
    <citation type="submission" date="2016-08" db="EMBL/GenBank/DDBJ databases">
        <title>Sequencing, Assembly and Comparative Genomics of S. aureofaciens ATCC 10762.</title>
        <authorList>
            <person name="Gradnigo J.S."/>
            <person name="Johnson N."/>
            <person name="Somerville G.A."/>
        </authorList>
    </citation>
    <scope>NUCLEOTIDE SEQUENCE [LARGE SCALE GENOMIC DNA]</scope>
    <source>
        <strain evidence="9">ATCC 10762</strain>
    </source>
</reference>
<organism evidence="9 10">
    <name type="scientific">Kitasatospora aureofaciens</name>
    <name type="common">Streptomyces aureofaciens</name>
    <dbReference type="NCBI Taxonomy" id="1894"/>
    <lineage>
        <taxon>Bacteria</taxon>
        <taxon>Bacillati</taxon>
        <taxon>Actinomycetota</taxon>
        <taxon>Actinomycetes</taxon>
        <taxon>Kitasatosporales</taxon>
        <taxon>Streptomycetaceae</taxon>
        <taxon>Kitasatospora</taxon>
    </lineage>
</organism>
<evidence type="ECO:0000313" key="10">
    <source>
        <dbReference type="Proteomes" id="UP000037395"/>
    </source>
</evidence>
<evidence type="ECO:0000256" key="5">
    <source>
        <dbReference type="PROSITE-ProRule" id="PRU10141"/>
    </source>
</evidence>
<evidence type="ECO:0000256" key="6">
    <source>
        <dbReference type="SAM" id="MobiDB-lite"/>
    </source>
</evidence>
<keyword evidence="10" id="KW-1185">Reference proteome</keyword>
<keyword evidence="7" id="KW-1133">Transmembrane helix</keyword>
<keyword evidence="3" id="KW-0418">Kinase</keyword>
<dbReference type="Pfam" id="PF12849">
    <property type="entry name" value="PBP_like_2"/>
    <property type="match status" value="1"/>
</dbReference>
<keyword evidence="2 5" id="KW-0547">Nucleotide-binding</keyword>
<feature type="region of interest" description="Disordered" evidence="6">
    <location>
        <begin position="289"/>
        <end position="323"/>
    </location>
</feature>
<dbReference type="GO" id="GO:0005524">
    <property type="term" value="F:ATP binding"/>
    <property type="evidence" value="ECO:0007669"/>
    <property type="project" value="UniProtKB-UniRule"/>
</dbReference>
<dbReference type="Gene3D" id="1.10.510.10">
    <property type="entry name" value="Transferase(Phosphotransferase) domain 1"/>
    <property type="match status" value="1"/>
</dbReference>
<proteinExistence type="predicted"/>
<evidence type="ECO:0000256" key="7">
    <source>
        <dbReference type="SAM" id="Phobius"/>
    </source>
</evidence>
<dbReference type="EMBL" id="JPRF03000087">
    <property type="protein sequence ID" value="OEV32594.1"/>
    <property type="molecule type" value="Genomic_DNA"/>
</dbReference>
<feature type="compositionally biased region" description="Pro residues" evidence="6">
    <location>
        <begin position="312"/>
        <end position="323"/>
    </location>
</feature>
<name>A0A1E7MVZ5_KITAU</name>
<accession>A0A1E7MVZ5</accession>
<feature type="domain" description="Protein kinase" evidence="8">
    <location>
        <begin position="14"/>
        <end position="271"/>
    </location>
</feature>
<evidence type="ECO:0000256" key="3">
    <source>
        <dbReference type="ARBA" id="ARBA00022777"/>
    </source>
</evidence>
<dbReference type="Pfam" id="PF00069">
    <property type="entry name" value="Pkinase"/>
    <property type="match status" value="1"/>
</dbReference>
<evidence type="ECO:0000313" key="9">
    <source>
        <dbReference type="EMBL" id="OEV32594.1"/>
    </source>
</evidence>
<comment type="caution">
    <text evidence="9">The sequence shown here is derived from an EMBL/GenBank/DDBJ whole genome shotgun (WGS) entry which is preliminary data.</text>
</comment>
<dbReference type="Gene3D" id="3.30.200.20">
    <property type="entry name" value="Phosphorylase Kinase, domain 1"/>
    <property type="match status" value="1"/>
</dbReference>
<keyword evidence="1" id="KW-0808">Transferase</keyword>
<evidence type="ECO:0000256" key="4">
    <source>
        <dbReference type="ARBA" id="ARBA00022840"/>
    </source>
</evidence>